<dbReference type="GeneID" id="19526115"/>
<evidence type="ECO:0000313" key="2">
    <source>
        <dbReference type="Proteomes" id="UP000026900"/>
    </source>
</evidence>
<dbReference type="EMBL" id="KJ489399">
    <property type="protein sequence ID" value="AHZ10133.1"/>
    <property type="molecule type" value="Genomic_DNA"/>
</dbReference>
<sequence length="87" mass="10091">MVILLATGELSEEQMDQLNKETAIIFEAKYTEAYAEALKHSYEAATMFDDWWHGGLVFNDEYKDCIPHDCYEHGRHIIMWVTSQGFG</sequence>
<proteinExistence type="predicted"/>
<name>A0A024B2B8_9CAUD</name>
<dbReference type="RefSeq" id="YP_009036564.1">
    <property type="nucleotide sequence ID" value="NC_024213.1"/>
</dbReference>
<keyword evidence="2" id="KW-1185">Reference proteome</keyword>
<evidence type="ECO:0000313" key="1">
    <source>
        <dbReference type="EMBL" id="AHZ10133.1"/>
    </source>
</evidence>
<organism evidence="1 2">
    <name type="scientific">Bacillus phage Hakuna</name>
    <dbReference type="NCBI Taxonomy" id="1486659"/>
    <lineage>
        <taxon>Viruses</taxon>
        <taxon>Duplodnaviria</taxon>
        <taxon>Heunggongvirae</taxon>
        <taxon>Uroviricota</taxon>
        <taxon>Caudoviricetes</taxon>
        <taxon>Herelleviridae</taxon>
        <taxon>Bastillevirinae</taxon>
        <taxon>Wphvirus</taxon>
        <taxon>Wphvirus hakuna</taxon>
    </lineage>
</organism>
<reference evidence="2" key="1">
    <citation type="submission" date="2014-09" db="EMBL/GenBank/DDBJ databases">
        <authorList>
            <person name="Sauder A.B."/>
            <person name="McKenzie Q.R."/>
            <person name="Temple L.M."/>
            <person name="Alexis B.K."/>
            <person name="Al-Atrache Z."/>
            <person name="Lewis L.O."/>
            <person name="Loesser-Casey K.E."/>
            <person name="Mitchell K.J."/>
        </authorList>
    </citation>
    <scope>NUCLEOTIDE SEQUENCE [LARGE SCALE GENOMIC DNA]</scope>
</reference>
<dbReference type="KEGG" id="vg:19526115"/>
<dbReference type="Proteomes" id="UP000026900">
    <property type="component" value="Segment"/>
</dbReference>
<protein>
    <submittedName>
        <fullName evidence="1">Uncharacterized protein</fullName>
    </submittedName>
</protein>
<accession>A0A024B2B8</accession>